<keyword evidence="3" id="KW-1185">Reference proteome</keyword>
<keyword evidence="1" id="KW-0732">Signal</keyword>
<reference evidence="2" key="1">
    <citation type="submission" date="2020-08" db="EMBL/GenBank/DDBJ databases">
        <title>Genome sequencing and assembly of the red palm weevil Rhynchophorus ferrugineus.</title>
        <authorList>
            <person name="Dias G.B."/>
            <person name="Bergman C.M."/>
            <person name="Manee M."/>
        </authorList>
    </citation>
    <scope>NUCLEOTIDE SEQUENCE</scope>
    <source>
        <strain evidence="2">AA-2017</strain>
        <tissue evidence="2">Whole larva</tissue>
    </source>
</reference>
<organism evidence="2 3">
    <name type="scientific">Rhynchophorus ferrugineus</name>
    <name type="common">Red palm weevil</name>
    <name type="synonym">Curculio ferrugineus</name>
    <dbReference type="NCBI Taxonomy" id="354439"/>
    <lineage>
        <taxon>Eukaryota</taxon>
        <taxon>Metazoa</taxon>
        <taxon>Ecdysozoa</taxon>
        <taxon>Arthropoda</taxon>
        <taxon>Hexapoda</taxon>
        <taxon>Insecta</taxon>
        <taxon>Pterygota</taxon>
        <taxon>Neoptera</taxon>
        <taxon>Endopterygota</taxon>
        <taxon>Coleoptera</taxon>
        <taxon>Polyphaga</taxon>
        <taxon>Cucujiformia</taxon>
        <taxon>Curculionidae</taxon>
        <taxon>Dryophthorinae</taxon>
        <taxon>Rhynchophorus</taxon>
    </lineage>
</organism>
<evidence type="ECO:0000313" key="2">
    <source>
        <dbReference type="EMBL" id="KAF7266221.1"/>
    </source>
</evidence>
<proteinExistence type="predicted"/>
<accession>A0A834M3D9</accession>
<name>A0A834M3D9_RHYFE</name>
<gene>
    <name evidence="2" type="ORF">GWI33_020407</name>
</gene>
<feature type="chain" id="PRO_5032932394" evidence="1">
    <location>
        <begin position="22"/>
        <end position="127"/>
    </location>
</feature>
<evidence type="ECO:0000313" key="3">
    <source>
        <dbReference type="Proteomes" id="UP000625711"/>
    </source>
</evidence>
<dbReference type="Proteomes" id="UP000625711">
    <property type="component" value="Unassembled WGS sequence"/>
</dbReference>
<dbReference type="AlphaFoldDB" id="A0A834M3D9"/>
<sequence length="127" mass="13752">MACLAFLQCLFVLCGRSFVNASSLWSGLVYTVVNGQNHIIWTLYKATERNVDDTSAACSCMSIIVAPHSRSESGDTAAIDVAGVTLTSLITLVAHVAWEWVVRESARSKFESVRGFREIAASHAVEA</sequence>
<protein>
    <submittedName>
        <fullName evidence="2">Uncharacterized protein</fullName>
    </submittedName>
</protein>
<evidence type="ECO:0000256" key="1">
    <source>
        <dbReference type="SAM" id="SignalP"/>
    </source>
</evidence>
<feature type="signal peptide" evidence="1">
    <location>
        <begin position="1"/>
        <end position="21"/>
    </location>
</feature>
<comment type="caution">
    <text evidence="2">The sequence shown here is derived from an EMBL/GenBank/DDBJ whole genome shotgun (WGS) entry which is preliminary data.</text>
</comment>
<dbReference type="EMBL" id="JAACXV010014551">
    <property type="protein sequence ID" value="KAF7266221.1"/>
    <property type="molecule type" value="Genomic_DNA"/>
</dbReference>